<evidence type="ECO:0008006" key="4">
    <source>
        <dbReference type="Google" id="ProtNLM"/>
    </source>
</evidence>
<feature type="transmembrane region" description="Helical" evidence="1">
    <location>
        <begin position="76"/>
        <end position="94"/>
    </location>
</feature>
<dbReference type="OrthoDB" id="5950063at2759"/>
<dbReference type="GO" id="GO:0007399">
    <property type="term" value="P:nervous system development"/>
    <property type="evidence" value="ECO:0007669"/>
    <property type="project" value="TreeGrafter"/>
</dbReference>
<dbReference type="EMBL" id="QCYY01002569">
    <property type="protein sequence ID" value="ROT69357.1"/>
    <property type="molecule type" value="Genomic_DNA"/>
</dbReference>
<dbReference type="InterPro" id="IPR026100">
    <property type="entry name" value="Tmem223"/>
</dbReference>
<evidence type="ECO:0000313" key="3">
    <source>
        <dbReference type="Proteomes" id="UP000283509"/>
    </source>
</evidence>
<dbReference type="InterPro" id="IPR045325">
    <property type="entry name" value="TMEM70/TMEM186/TMEM223"/>
</dbReference>
<organism evidence="2 3">
    <name type="scientific">Penaeus vannamei</name>
    <name type="common">Whiteleg shrimp</name>
    <name type="synonym">Litopenaeus vannamei</name>
    <dbReference type="NCBI Taxonomy" id="6689"/>
    <lineage>
        <taxon>Eukaryota</taxon>
        <taxon>Metazoa</taxon>
        <taxon>Ecdysozoa</taxon>
        <taxon>Arthropoda</taxon>
        <taxon>Crustacea</taxon>
        <taxon>Multicrustacea</taxon>
        <taxon>Malacostraca</taxon>
        <taxon>Eumalacostraca</taxon>
        <taxon>Eucarida</taxon>
        <taxon>Decapoda</taxon>
        <taxon>Dendrobranchiata</taxon>
        <taxon>Penaeoidea</taxon>
        <taxon>Penaeidae</taxon>
        <taxon>Penaeus</taxon>
    </lineage>
</organism>
<dbReference type="Pfam" id="PF06979">
    <property type="entry name" value="TMEM70"/>
    <property type="match status" value="1"/>
</dbReference>
<dbReference type="AlphaFoldDB" id="A0A3R7NXC2"/>
<gene>
    <name evidence="2" type="ORF">C7M84_012441</name>
</gene>
<dbReference type="Proteomes" id="UP000283509">
    <property type="component" value="Unassembled WGS sequence"/>
</dbReference>
<sequence>MTLSRLIAGARWCQLTLSNLRGGLRNQNTLRSKEIWPTSPSATQARAHTTETRSLIEQKYAVEKDTLLFRNENRRFFKLINLFAMSQFFFWSYLSHFALTMMKDVEVPVEIRDDPNVPWWRKMNLGKYRNGITVSCFMIGWGTMALAWMYTLRSVRYLVLKKGGKTLAFVTFTPFGNKTLAVPLEKVSAKQSRMTATVHLPLKVKGKYFHYILDMRGQFPNAKLFDYSAGLRRNWAQ</sequence>
<feature type="transmembrane region" description="Helical" evidence="1">
    <location>
        <begin position="132"/>
        <end position="152"/>
    </location>
</feature>
<reference evidence="2 3" key="2">
    <citation type="submission" date="2019-01" db="EMBL/GenBank/DDBJ databases">
        <title>The decoding of complex shrimp genome reveals the adaptation for benthos swimmer, frequently molting mechanism and breeding impact on genome.</title>
        <authorList>
            <person name="Sun Y."/>
            <person name="Gao Y."/>
            <person name="Yu Y."/>
        </authorList>
    </citation>
    <scope>NUCLEOTIDE SEQUENCE [LARGE SCALE GENOMIC DNA]</scope>
    <source>
        <tissue evidence="2">Muscle</tissue>
    </source>
</reference>
<keyword evidence="1" id="KW-0812">Transmembrane</keyword>
<accession>A0A3R7NXC2</accession>
<dbReference type="GO" id="GO:0005739">
    <property type="term" value="C:mitochondrion"/>
    <property type="evidence" value="ECO:0007669"/>
    <property type="project" value="TreeGrafter"/>
</dbReference>
<evidence type="ECO:0000313" key="2">
    <source>
        <dbReference type="EMBL" id="ROT69357.1"/>
    </source>
</evidence>
<reference evidence="2 3" key="1">
    <citation type="submission" date="2018-04" db="EMBL/GenBank/DDBJ databases">
        <authorList>
            <person name="Zhang X."/>
            <person name="Yuan J."/>
            <person name="Li F."/>
            <person name="Xiang J."/>
        </authorList>
    </citation>
    <scope>NUCLEOTIDE SEQUENCE [LARGE SCALE GENOMIC DNA]</scope>
    <source>
        <tissue evidence="2">Muscle</tissue>
    </source>
</reference>
<dbReference type="PANTHER" id="PTHR14549:SF2">
    <property type="entry name" value="TRANSMEMBRANE PROTEIN 223"/>
    <property type="match status" value="1"/>
</dbReference>
<keyword evidence="3" id="KW-1185">Reference proteome</keyword>
<proteinExistence type="predicted"/>
<protein>
    <recommendedName>
        <fullName evidence="4">Transmembrane protein 223</fullName>
    </recommendedName>
</protein>
<name>A0A3R7NXC2_PENVA</name>
<comment type="caution">
    <text evidence="2">The sequence shown here is derived from an EMBL/GenBank/DDBJ whole genome shotgun (WGS) entry which is preliminary data.</text>
</comment>
<dbReference type="PANTHER" id="PTHR14549">
    <property type="entry name" value="TRANSMEMBRANE PROTEIN 223"/>
    <property type="match status" value="1"/>
</dbReference>
<keyword evidence="1" id="KW-1133">Transmembrane helix</keyword>
<keyword evidence="1" id="KW-0472">Membrane</keyword>
<evidence type="ECO:0000256" key="1">
    <source>
        <dbReference type="SAM" id="Phobius"/>
    </source>
</evidence>